<reference evidence="1" key="1">
    <citation type="journal article" date="2020" name="Stud. Mycol.">
        <title>101 Dothideomycetes genomes: a test case for predicting lifestyles and emergence of pathogens.</title>
        <authorList>
            <person name="Haridas S."/>
            <person name="Albert R."/>
            <person name="Binder M."/>
            <person name="Bloem J."/>
            <person name="Labutti K."/>
            <person name="Salamov A."/>
            <person name="Andreopoulos B."/>
            <person name="Baker S."/>
            <person name="Barry K."/>
            <person name="Bills G."/>
            <person name="Bluhm B."/>
            <person name="Cannon C."/>
            <person name="Castanera R."/>
            <person name="Culley D."/>
            <person name="Daum C."/>
            <person name="Ezra D."/>
            <person name="Gonzalez J."/>
            <person name="Henrissat B."/>
            <person name="Kuo A."/>
            <person name="Liang C."/>
            <person name="Lipzen A."/>
            <person name="Lutzoni F."/>
            <person name="Magnuson J."/>
            <person name="Mondo S."/>
            <person name="Nolan M."/>
            <person name="Ohm R."/>
            <person name="Pangilinan J."/>
            <person name="Park H.-J."/>
            <person name="Ramirez L."/>
            <person name="Alfaro M."/>
            <person name="Sun H."/>
            <person name="Tritt A."/>
            <person name="Yoshinaga Y."/>
            <person name="Zwiers L.-H."/>
            <person name="Turgeon B."/>
            <person name="Goodwin S."/>
            <person name="Spatafora J."/>
            <person name="Crous P."/>
            <person name="Grigoriev I."/>
        </authorList>
    </citation>
    <scope>NUCLEOTIDE SEQUENCE</scope>
    <source>
        <strain evidence="1">ATCC 200398</strain>
    </source>
</reference>
<evidence type="ECO:0000313" key="1">
    <source>
        <dbReference type="EMBL" id="KAF2472179.1"/>
    </source>
</evidence>
<sequence>MNAIDGTDRQIKADDRPPPSLLAIVLDTNPHAWAHLSSVLPLSAAISNLLVFINAHLASGNANEIAVIASHTHKAEWLYPTPKDNLPRRRPNGAANGDIEINGLPKEPSVPENPNKYRQFAVLENAILSNFSKLLDSTTERDLASTPTTQVGGALSLALSYVAKSTLLHSPVDSLAGDNPLSALADSETVHTARVSLTSRILIVSVSGDLANQYIPVMNSIFAAQRKRIPIDILKLAGDTVLLQQASDATGGVYMKPERPEGLLQYLMMAFLPDSTARRSLIMPSTSGVDFRAACFCHRKVVDIGFVCSVCLSIFCTPDLPSNLCLTCGSYLSLRSAQIATPALIPRKKKKKKRAGGTDSATPGGNTPAGSGTPMHA</sequence>
<name>A0ACB6QYQ6_9PLEO</name>
<organism evidence="1 2">
    <name type="scientific">Lindgomyces ingoldianus</name>
    <dbReference type="NCBI Taxonomy" id="673940"/>
    <lineage>
        <taxon>Eukaryota</taxon>
        <taxon>Fungi</taxon>
        <taxon>Dikarya</taxon>
        <taxon>Ascomycota</taxon>
        <taxon>Pezizomycotina</taxon>
        <taxon>Dothideomycetes</taxon>
        <taxon>Pleosporomycetidae</taxon>
        <taxon>Pleosporales</taxon>
        <taxon>Lindgomycetaceae</taxon>
        <taxon>Lindgomyces</taxon>
    </lineage>
</organism>
<keyword evidence="2" id="KW-1185">Reference proteome</keyword>
<accession>A0ACB6QYQ6</accession>
<gene>
    <name evidence="1" type="ORF">BDR25DRAFT_259636</name>
</gene>
<comment type="caution">
    <text evidence="1">The sequence shown here is derived from an EMBL/GenBank/DDBJ whole genome shotgun (WGS) entry which is preliminary data.</text>
</comment>
<proteinExistence type="predicted"/>
<dbReference type="EMBL" id="MU003503">
    <property type="protein sequence ID" value="KAF2472179.1"/>
    <property type="molecule type" value="Genomic_DNA"/>
</dbReference>
<evidence type="ECO:0000313" key="2">
    <source>
        <dbReference type="Proteomes" id="UP000799755"/>
    </source>
</evidence>
<dbReference type="Proteomes" id="UP000799755">
    <property type="component" value="Unassembled WGS sequence"/>
</dbReference>
<protein>
    <submittedName>
        <fullName evidence="1">RNA polymerase II transcription factor-like protein B subunit 4</fullName>
    </submittedName>
</protein>